<dbReference type="Proteomes" id="UP000182510">
    <property type="component" value="Chromosome"/>
</dbReference>
<evidence type="ECO:0000313" key="2">
    <source>
        <dbReference type="EMBL" id="APG60833.1"/>
    </source>
</evidence>
<feature type="region of interest" description="Disordered" evidence="1">
    <location>
        <begin position="95"/>
        <end position="119"/>
    </location>
</feature>
<sequence>MKRLFPFIAIIITLGLFTSCGSNKELQERAPAQFGEVYYTQKSDGLSLTIPVNVIQDQRISLDAVYFKGMKSLLVQDEERKNLYVANFNTGSDDMVMSSDPMEEYGNKAPQKPEKSPVEVGDDEAILVFTQNNTTKYYKLKGIIEKE</sequence>
<name>A0A1L3J6W1_9FLAO</name>
<dbReference type="RefSeq" id="WP_072553521.1">
    <property type="nucleotide sequence ID" value="NZ_CP018153.1"/>
</dbReference>
<dbReference type="PROSITE" id="PS51257">
    <property type="entry name" value="PROKAR_LIPOPROTEIN"/>
    <property type="match status" value="1"/>
</dbReference>
<protein>
    <submittedName>
        <fullName evidence="2">Uncharacterized protein</fullName>
    </submittedName>
</protein>
<dbReference type="KEGG" id="grl:LPB144_10635"/>
<dbReference type="OrthoDB" id="1364277at2"/>
<reference evidence="2 3" key="1">
    <citation type="submission" date="2016-11" db="EMBL/GenBank/DDBJ databases">
        <title>Gramella sp. LPB0144 isolated from marine environment.</title>
        <authorList>
            <person name="Kim E."/>
            <person name="Yi H."/>
        </authorList>
    </citation>
    <scope>NUCLEOTIDE SEQUENCE [LARGE SCALE GENOMIC DNA]</scope>
    <source>
        <strain evidence="2 3">LPB0144</strain>
    </source>
</reference>
<gene>
    <name evidence="2" type="ORF">LPB144_10635</name>
</gene>
<keyword evidence="3" id="KW-1185">Reference proteome</keyword>
<accession>A0A1L3J6W1</accession>
<dbReference type="STRING" id="1913577.LPB144_10635"/>
<organism evidence="2 3">
    <name type="scientific">Christiangramia salexigens</name>
    <dbReference type="NCBI Taxonomy" id="1913577"/>
    <lineage>
        <taxon>Bacteria</taxon>
        <taxon>Pseudomonadati</taxon>
        <taxon>Bacteroidota</taxon>
        <taxon>Flavobacteriia</taxon>
        <taxon>Flavobacteriales</taxon>
        <taxon>Flavobacteriaceae</taxon>
        <taxon>Christiangramia</taxon>
    </lineage>
</organism>
<evidence type="ECO:0000256" key="1">
    <source>
        <dbReference type="SAM" id="MobiDB-lite"/>
    </source>
</evidence>
<dbReference type="AlphaFoldDB" id="A0A1L3J6W1"/>
<dbReference type="EMBL" id="CP018153">
    <property type="protein sequence ID" value="APG60833.1"/>
    <property type="molecule type" value="Genomic_DNA"/>
</dbReference>
<proteinExistence type="predicted"/>
<evidence type="ECO:0000313" key="3">
    <source>
        <dbReference type="Proteomes" id="UP000182510"/>
    </source>
</evidence>